<sequence length="154" mass="18330">MIDVIKYCEAAEHIKEEFGLEKSLKYLIGEKFHSCLKQLKWSLSSAKETEEKLKRDKNFPERTKQDLEENLEYEKKLIAGLMRDRDLFVSKIREIYQPYEIKDFLDNIMAFGSAEQFLTEEEYREWLGKGILQKNVVDEAEDVLILEEMKQLLL</sequence>
<evidence type="ECO:0000313" key="3">
    <source>
        <dbReference type="Proteomes" id="UP000228886"/>
    </source>
</evidence>
<dbReference type="EMBL" id="PETL01000078">
    <property type="protein sequence ID" value="PIV64562.1"/>
    <property type="molecule type" value="Genomic_DNA"/>
</dbReference>
<evidence type="ECO:0000256" key="1">
    <source>
        <dbReference type="SAM" id="Coils"/>
    </source>
</evidence>
<comment type="caution">
    <text evidence="2">The sequence shown here is derived from an EMBL/GenBank/DDBJ whole genome shotgun (WGS) entry which is preliminary data.</text>
</comment>
<reference evidence="3" key="1">
    <citation type="submission" date="2017-09" db="EMBL/GenBank/DDBJ databases">
        <title>Depth-based differentiation of microbial function through sediment-hosted aquifers and enrichment of novel symbionts in the deep terrestrial subsurface.</title>
        <authorList>
            <person name="Probst A.J."/>
            <person name="Ladd B."/>
            <person name="Jarett J.K."/>
            <person name="Geller-Mcgrath D.E."/>
            <person name="Sieber C.M.K."/>
            <person name="Emerson J.B."/>
            <person name="Anantharaman K."/>
            <person name="Thomas B.C."/>
            <person name="Malmstrom R."/>
            <person name="Stieglmeier M."/>
            <person name="Klingl A."/>
            <person name="Woyke T."/>
            <person name="Ryan C.M."/>
            <person name="Banfield J.F."/>
        </authorList>
    </citation>
    <scope>NUCLEOTIDE SEQUENCE [LARGE SCALE GENOMIC DNA]</scope>
</reference>
<accession>A0A2M7E9Y8</accession>
<keyword evidence="1" id="KW-0175">Coiled coil</keyword>
<organism evidence="2 3">
    <name type="scientific">bacterium (Candidatus Ratteibacteria) CG01_land_8_20_14_3_00_40_19</name>
    <dbReference type="NCBI Taxonomy" id="2014290"/>
    <lineage>
        <taxon>Bacteria</taxon>
        <taxon>Candidatus Ratteibacteria</taxon>
    </lineage>
</organism>
<gene>
    <name evidence="2" type="ORF">COS11_01560</name>
</gene>
<dbReference type="Proteomes" id="UP000228886">
    <property type="component" value="Unassembled WGS sequence"/>
</dbReference>
<name>A0A2M7E9Y8_9BACT</name>
<protein>
    <submittedName>
        <fullName evidence="2">Uncharacterized protein</fullName>
    </submittedName>
</protein>
<feature type="coiled-coil region" evidence="1">
    <location>
        <begin position="36"/>
        <end position="84"/>
    </location>
</feature>
<proteinExistence type="predicted"/>
<evidence type="ECO:0000313" key="2">
    <source>
        <dbReference type="EMBL" id="PIV64562.1"/>
    </source>
</evidence>
<dbReference type="AlphaFoldDB" id="A0A2M7E9Y8"/>